<dbReference type="EC" id="3.1.1.-" evidence="3"/>
<evidence type="ECO:0000313" key="4">
    <source>
        <dbReference type="Proteomes" id="UP000584867"/>
    </source>
</evidence>
<dbReference type="EMBL" id="JACHIO010000001">
    <property type="protein sequence ID" value="MBB5061833.1"/>
    <property type="molecule type" value="Genomic_DNA"/>
</dbReference>
<dbReference type="PANTHER" id="PTHR43569:SF2">
    <property type="entry name" value="AMIDOHYDROLASE-RELATED DOMAIN-CONTAINING PROTEIN"/>
    <property type="match status" value="1"/>
</dbReference>
<dbReference type="InterPro" id="IPR006680">
    <property type="entry name" value="Amidohydro-rel"/>
</dbReference>
<reference evidence="3 4" key="1">
    <citation type="submission" date="2020-08" db="EMBL/GenBank/DDBJ databases">
        <title>Genomic Encyclopedia of Type Strains, Phase IV (KMG-V): Genome sequencing to study the core and pangenomes of soil and plant-associated prokaryotes.</title>
        <authorList>
            <person name="Whitman W."/>
        </authorList>
    </citation>
    <scope>NUCLEOTIDE SEQUENCE [LARGE SCALE GENOMIC DNA]</scope>
    <source>
        <strain evidence="3 4">X5P3</strain>
    </source>
</reference>
<dbReference type="GO" id="GO:0016787">
    <property type="term" value="F:hydrolase activity"/>
    <property type="evidence" value="ECO:0007669"/>
    <property type="project" value="UniProtKB-KW"/>
</dbReference>
<dbReference type="Gene3D" id="3.20.20.140">
    <property type="entry name" value="Metal-dependent hydrolases"/>
    <property type="match status" value="1"/>
</dbReference>
<comment type="caution">
    <text evidence="3">The sequence shown here is derived from an EMBL/GenBank/DDBJ whole genome shotgun (WGS) entry which is preliminary data.</text>
</comment>
<protein>
    <submittedName>
        <fullName evidence="3">L-fuconolactonase</fullName>
        <ecNumber evidence="3">3.1.1.-</ecNumber>
    </submittedName>
</protein>
<dbReference type="SUPFAM" id="SSF51556">
    <property type="entry name" value="Metallo-dependent hydrolases"/>
    <property type="match status" value="1"/>
</dbReference>
<evidence type="ECO:0000313" key="3">
    <source>
        <dbReference type="EMBL" id="MBB5061833.1"/>
    </source>
</evidence>
<feature type="domain" description="Amidohydrolase-related" evidence="2">
    <location>
        <begin position="5"/>
        <end position="250"/>
    </location>
</feature>
<keyword evidence="3" id="KW-0378">Hydrolase</keyword>
<dbReference type="InterPro" id="IPR052350">
    <property type="entry name" value="Metallo-dep_Lactonases"/>
</dbReference>
<accession>A0A7W8E722</accession>
<dbReference type="PANTHER" id="PTHR43569">
    <property type="entry name" value="AMIDOHYDROLASE"/>
    <property type="match status" value="1"/>
</dbReference>
<evidence type="ECO:0000259" key="2">
    <source>
        <dbReference type="Pfam" id="PF04909"/>
    </source>
</evidence>
<evidence type="ECO:0000256" key="1">
    <source>
        <dbReference type="ARBA" id="ARBA00038310"/>
    </source>
</evidence>
<dbReference type="Pfam" id="PF04909">
    <property type="entry name" value="Amidohydro_2"/>
    <property type="match status" value="1"/>
</dbReference>
<proteinExistence type="inferred from homology"/>
<comment type="similarity">
    <text evidence="1">Belongs to the metallo-dependent hydrolases superfamily.</text>
</comment>
<organism evidence="3 4">
    <name type="scientific">Granulicella mallensis</name>
    <dbReference type="NCBI Taxonomy" id="940614"/>
    <lineage>
        <taxon>Bacteria</taxon>
        <taxon>Pseudomonadati</taxon>
        <taxon>Acidobacteriota</taxon>
        <taxon>Terriglobia</taxon>
        <taxon>Terriglobales</taxon>
        <taxon>Acidobacteriaceae</taxon>
        <taxon>Granulicella</taxon>
    </lineage>
</organism>
<dbReference type="AlphaFoldDB" id="A0A7W8E722"/>
<dbReference type="Proteomes" id="UP000584867">
    <property type="component" value="Unassembled WGS sequence"/>
</dbReference>
<name>A0A7W8E722_9BACT</name>
<dbReference type="InterPro" id="IPR032466">
    <property type="entry name" value="Metal_Hydrolase"/>
</dbReference>
<gene>
    <name evidence="3" type="ORF">HDF15_000158</name>
</gene>
<sequence>MSGLRRDFFAQDLEEVASTSGITGTVVIEVTRTANETLWLTSIAERHELIRGVVGWTDLTDASIESALETIASLPKLKGIRHPIHDEPDDNYVARADFNRGIAALEPFGLTYDLLIFEKHLTQTAALVDRHPNQIFILDHVAKPCIHDGTISPWRENIIELAQRQNVYCKLSGMVTEANWKSWTRQEIAPYIDVVLEAFGPQRLMFGSDWPLVTLASTYGRWLETVREAISQLSNSEQDWLLWRTATEAYWLG</sequence>